<organism evidence="5 6">
    <name type="scientific">Woeseia oceani</name>
    <dbReference type="NCBI Taxonomy" id="1548547"/>
    <lineage>
        <taxon>Bacteria</taxon>
        <taxon>Pseudomonadati</taxon>
        <taxon>Pseudomonadota</taxon>
        <taxon>Gammaproteobacteria</taxon>
        <taxon>Woeseiales</taxon>
        <taxon>Woeseiaceae</taxon>
        <taxon>Woeseia</taxon>
    </lineage>
</organism>
<comment type="catalytic activity">
    <reaction evidence="1 4">
        <text>(4aS,6R)-4a-hydroxy-L-erythro-5,6,7,8-tetrahydrobiopterin = (6R)-L-erythro-6,7-dihydrobiopterin + H2O</text>
        <dbReference type="Rhea" id="RHEA:11920"/>
        <dbReference type="ChEBI" id="CHEBI:15377"/>
        <dbReference type="ChEBI" id="CHEBI:15642"/>
        <dbReference type="ChEBI" id="CHEBI:43120"/>
        <dbReference type="EC" id="4.2.1.96"/>
    </reaction>
</comment>
<dbReference type="GO" id="GO:0006729">
    <property type="term" value="P:tetrahydrobiopterin biosynthetic process"/>
    <property type="evidence" value="ECO:0007669"/>
    <property type="project" value="InterPro"/>
</dbReference>
<dbReference type="KEGG" id="woc:BA177_05040"/>
<keyword evidence="3 4" id="KW-0456">Lyase</keyword>
<dbReference type="HAMAP" id="MF_00434">
    <property type="entry name" value="Pterin_4_alpha"/>
    <property type="match status" value="1"/>
</dbReference>
<dbReference type="EC" id="4.2.1.96" evidence="4"/>
<name>A0A193LKS5_9GAMM</name>
<dbReference type="Proteomes" id="UP000092695">
    <property type="component" value="Chromosome"/>
</dbReference>
<dbReference type="EMBL" id="CP016268">
    <property type="protein sequence ID" value="ANO53009.1"/>
    <property type="molecule type" value="Genomic_DNA"/>
</dbReference>
<keyword evidence="6" id="KW-1185">Reference proteome</keyword>
<evidence type="ECO:0000256" key="2">
    <source>
        <dbReference type="ARBA" id="ARBA00006472"/>
    </source>
</evidence>
<dbReference type="InterPro" id="IPR001533">
    <property type="entry name" value="Pterin_deHydtase"/>
</dbReference>
<dbReference type="SUPFAM" id="SSF55248">
    <property type="entry name" value="PCD-like"/>
    <property type="match status" value="1"/>
</dbReference>
<evidence type="ECO:0000256" key="4">
    <source>
        <dbReference type="HAMAP-Rule" id="MF_00434"/>
    </source>
</evidence>
<evidence type="ECO:0000256" key="3">
    <source>
        <dbReference type="ARBA" id="ARBA00023239"/>
    </source>
</evidence>
<accession>A0A193LKS5</accession>
<evidence type="ECO:0000313" key="5">
    <source>
        <dbReference type="EMBL" id="ANO53009.1"/>
    </source>
</evidence>
<dbReference type="RefSeq" id="WP_068618922.1">
    <property type="nucleotide sequence ID" value="NZ_CP016268.1"/>
</dbReference>
<dbReference type="NCBIfam" id="NF002017">
    <property type="entry name" value="PRK00823.1-2"/>
    <property type="match status" value="1"/>
</dbReference>
<gene>
    <name evidence="5" type="ORF">BA177_05040</name>
</gene>
<dbReference type="Gene3D" id="3.30.1360.20">
    <property type="entry name" value="Transcriptional coactivator/pterin dehydratase"/>
    <property type="match status" value="1"/>
</dbReference>
<dbReference type="STRING" id="1548547.BA177_05040"/>
<protein>
    <recommendedName>
        <fullName evidence="4">Putative pterin-4-alpha-carbinolamine dehydratase</fullName>
        <shortName evidence="4">PHS</shortName>
        <ecNumber evidence="4">4.2.1.96</ecNumber>
    </recommendedName>
    <alternativeName>
        <fullName evidence="4">4-alpha-hydroxy-tetrahydropterin dehydratase</fullName>
    </alternativeName>
    <alternativeName>
        <fullName evidence="4">Pterin carbinolamine dehydratase</fullName>
        <shortName evidence="4">PCD</shortName>
    </alternativeName>
</protein>
<dbReference type="GO" id="GO:0008124">
    <property type="term" value="F:4-alpha-hydroxytetrahydrobiopterin dehydratase activity"/>
    <property type="evidence" value="ECO:0007669"/>
    <property type="project" value="UniProtKB-UniRule"/>
</dbReference>
<reference evidence="5 6" key="1">
    <citation type="submission" date="2016-06" db="EMBL/GenBank/DDBJ databases">
        <title>Complete genome sequence of a deep-branching marine Gamma Proteobacterium Woeseia oceani type strain XK5.</title>
        <authorList>
            <person name="Mu D."/>
            <person name="Du Z."/>
        </authorList>
    </citation>
    <scope>NUCLEOTIDE SEQUENCE [LARGE SCALE GENOMIC DNA]</scope>
    <source>
        <strain evidence="5 6">XK5</strain>
    </source>
</reference>
<dbReference type="Pfam" id="PF01329">
    <property type="entry name" value="Pterin_4a"/>
    <property type="match status" value="1"/>
</dbReference>
<dbReference type="InterPro" id="IPR036428">
    <property type="entry name" value="PCD_sf"/>
</dbReference>
<evidence type="ECO:0000313" key="6">
    <source>
        <dbReference type="Proteomes" id="UP000092695"/>
    </source>
</evidence>
<comment type="similarity">
    <text evidence="2 4">Belongs to the pterin-4-alpha-carbinolamine dehydratase family.</text>
</comment>
<dbReference type="NCBIfam" id="NF002018">
    <property type="entry name" value="PRK00823.1-3"/>
    <property type="match status" value="1"/>
</dbReference>
<dbReference type="OrthoDB" id="9794987at2"/>
<dbReference type="CDD" id="cd00914">
    <property type="entry name" value="PCD_DCoH_subfamily_b"/>
    <property type="match status" value="1"/>
</dbReference>
<sequence>MVEKLSDTDIHARLRDLPGWSLQDGKLTREFHFANFVDAFGFMTRAAMVAEKSNHHPEWFNVYNKVKVQLTTHEAKGISERDFALAATMDELAP</sequence>
<dbReference type="PANTHER" id="PTHR12599">
    <property type="entry name" value="PTERIN-4-ALPHA-CARBINOLAMINE DEHYDRATASE"/>
    <property type="match status" value="1"/>
</dbReference>
<evidence type="ECO:0000256" key="1">
    <source>
        <dbReference type="ARBA" id="ARBA00001554"/>
    </source>
</evidence>
<dbReference type="AlphaFoldDB" id="A0A193LKS5"/>
<dbReference type="PANTHER" id="PTHR12599:SF0">
    <property type="entry name" value="PTERIN-4-ALPHA-CARBINOLAMINE DEHYDRATASE"/>
    <property type="match status" value="1"/>
</dbReference>
<proteinExistence type="inferred from homology"/>